<dbReference type="AlphaFoldDB" id="A0A540VKG6"/>
<dbReference type="Proteomes" id="UP000317371">
    <property type="component" value="Unassembled WGS sequence"/>
</dbReference>
<comment type="caution">
    <text evidence="1">The sequence shown here is derived from an EMBL/GenBank/DDBJ whole genome shotgun (WGS) entry which is preliminary data.</text>
</comment>
<accession>A0A540VKG6</accession>
<dbReference type="OrthoDB" id="9826557at2"/>
<name>A0A540VKG6_9CHLR</name>
<dbReference type="RefSeq" id="WP_141608837.1">
    <property type="nucleotide sequence ID" value="NZ_VIGC02000004.1"/>
</dbReference>
<evidence type="ECO:0000313" key="1">
    <source>
        <dbReference type="EMBL" id="TQE97241.1"/>
    </source>
</evidence>
<evidence type="ECO:0000313" key="2">
    <source>
        <dbReference type="Proteomes" id="UP000317371"/>
    </source>
</evidence>
<keyword evidence="2" id="KW-1185">Reference proteome</keyword>
<sequence>MLSTKQKKERLKELPRLIRVAGRDQPAGQVWRAALAQGTWPVRARGAGSTVDAPPAEEDYALVDLNLAVEAVPPGETVPEPPAQVGYGGLTPRQRELFLRWLADPTAPAPAAFRRLYLAHLEVRLFEGEPFQQEAHQALLHLAASPAWTGHEELARVLLLSFWLRQDGAGLARWLAQGTLPGSLWGLALGHQALMGEGLGVEALAAVAAIWELPNAHLAPELLTFRLNSLASTLGQDPLQYALSQLSADALAPRPWRSVHRALRLALPQPDLQPVLEPLLREQFGLVDVEIAPAEEAKANPVPPENQEEKAQRSGDRWQLILEFGHSRSEYFHHVLSQSQRLPGFTQILDENRRLVYRVVFTKSEMRRFWRLWDYVQNWTSTRVYLNGEEVEKWKVWPYSQYLR</sequence>
<proteinExistence type="predicted"/>
<organism evidence="1 2">
    <name type="scientific">Litorilinea aerophila</name>
    <dbReference type="NCBI Taxonomy" id="1204385"/>
    <lineage>
        <taxon>Bacteria</taxon>
        <taxon>Bacillati</taxon>
        <taxon>Chloroflexota</taxon>
        <taxon>Caldilineae</taxon>
        <taxon>Caldilineales</taxon>
        <taxon>Caldilineaceae</taxon>
        <taxon>Litorilinea</taxon>
    </lineage>
</organism>
<reference evidence="1 2" key="1">
    <citation type="submission" date="2019-06" db="EMBL/GenBank/DDBJ databases">
        <title>Genome sequence of Litorilinea aerophila BAA-2444.</title>
        <authorList>
            <person name="Maclea K.S."/>
            <person name="Maurais E.G."/>
            <person name="Iannazzi L.C."/>
        </authorList>
    </citation>
    <scope>NUCLEOTIDE SEQUENCE [LARGE SCALE GENOMIC DNA]</scope>
    <source>
        <strain evidence="1 2">ATCC BAA-2444</strain>
    </source>
</reference>
<dbReference type="InParanoid" id="A0A540VKG6"/>
<protein>
    <submittedName>
        <fullName evidence="1">Uncharacterized protein</fullName>
    </submittedName>
</protein>
<gene>
    <name evidence="1" type="ORF">FKZ61_04305</name>
</gene>
<dbReference type="EMBL" id="VIGC01000004">
    <property type="protein sequence ID" value="TQE97241.1"/>
    <property type="molecule type" value="Genomic_DNA"/>
</dbReference>